<dbReference type="RefSeq" id="WP_004156685.1">
    <property type="nucleotide sequence ID" value="NZ_BAYW01000016.1"/>
</dbReference>
<feature type="domain" description="Methylguanine DNA methyltransferase ribonuclease-like" evidence="10">
    <location>
        <begin position="5"/>
        <end position="75"/>
    </location>
</feature>
<gene>
    <name evidence="11" type="ORF">BN437_1217</name>
</gene>
<evidence type="ECO:0000256" key="6">
    <source>
        <dbReference type="ARBA" id="ARBA00023204"/>
    </source>
</evidence>
<organism evidence="11 12">
    <name type="scientific">Erwinia amylovora NBRC 12687 = CFBP 1232</name>
    <dbReference type="NCBI Taxonomy" id="1219359"/>
    <lineage>
        <taxon>Bacteria</taxon>
        <taxon>Pseudomonadati</taxon>
        <taxon>Pseudomonadota</taxon>
        <taxon>Gammaproteobacteria</taxon>
        <taxon>Enterobacterales</taxon>
        <taxon>Erwiniaceae</taxon>
        <taxon>Erwinia</taxon>
    </lineage>
</organism>
<evidence type="ECO:0000259" key="10">
    <source>
        <dbReference type="Pfam" id="PF02870"/>
    </source>
</evidence>
<dbReference type="InterPro" id="IPR023546">
    <property type="entry name" value="MGMT"/>
</dbReference>
<dbReference type="FunFam" id="1.10.10.10:FF:000214">
    <property type="entry name" value="Methylated-DNA--protein-cysteine methyltransferase"/>
    <property type="match status" value="1"/>
</dbReference>
<feature type="active site" description="Nucleophile; methyl group acceptor" evidence="8">
    <location>
        <position position="130"/>
    </location>
</feature>
<evidence type="ECO:0000256" key="4">
    <source>
        <dbReference type="ARBA" id="ARBA00022679"/>
    </source>
</evidence>
<dbReference type="GO" id="GO:0003908">
    <property type="term" value="F:methylated-DNA-[protein]-cysteine S-methyltransferase activity"/>
    <property type="evidence" value="ECO:0007669"/>
    <property type="project" value="UniProtKB-UniRule"/>
</dbReference>
<dbReference type="InterPro" id="IPR008332">
    <property type="entry name" value="MethylG_MeTrfase_N"/>
</dbReference>
<evidence type="ECO:0000256" key="7">
    <source>
        <dbReference type="ARBA" id="ARBA00049348"/>
    </source>
</evidence>
<dbReference type="AlphaFoldDB" id="A0A831A276"/>
<comment type="function">
    <text evidence="8">Involved in the cellular defense against the biological effects of O6-methylguanine (O6-MeG) and O4-methylthymine (O4-MeT) in DNA. Repairs the methylated nucleobase in DNA by stoichiometrically transferring the methyl group to a cysteine residue in the enzyme. This is a suicide reaction: the enzyme is irreversibly inactivated.</text>
</comment>
<reference evidence="11 12" key="2">
    <citation type="submission" date="2013-04" db="EMBL/GenBank/DDBJ databases">
        <title>Comparative genomics of 12 strains of Erwinia amylovora identifies a pan-genome with a large conserved core and provides insights into host specificity.</title>
        <authorList>
            <person name="Mann R.A."/>
            <person name="Smits T.H.M."/>
            <person name="Buehlmann A."/>
            <person name="Blom J."/>
            <person name="Goesmann A."/>
            <person name="Frey J.E."/>
            <person name="Plummer K.M."/>
            <person name="Beer S.V."/>
            <person name="Luck J."/>
            <person name="Duffy B."/>
            <person name="Rodoni B."/>
        </authorList>
    </citation>
    <scope>NUCLEOTIDE SEQUENCE [LARGE SCALE GENOMIC DNA]</scope>
    <source>
        <strain evidence="12">CFBP 1232</strain>
    </source>
</reference>
<dbReference type="Gene3D" id="1.10.10.10">
    <property type="entry name" value="Winged helix-like DNA-binding domain superfamily/Winged helix DNA-binding domain"/>
    <property type="match status" value="1"/>
</dbReference>
<evidence type="ECO:0000256" key="1">
    <source>
        <dbReference type="ARBA" id="ARBA00001286"/>
    </source>
</evidence>
<dbReference type="GO" id="GO:0032259">
    <property type="term" value="P:methylation"/>
    <property type="evidence" value="ECO:0007669"/>
    <property type="project" value="UniProtKB-KW"/>
</dbReference>
<evidence type="ECO:0000313" key="12">
    <source>
        <dbReference type="Proteomes" id="UP000013111"/>
    </source>
</evidence>
<dbReference type="Proteomes" id="UP000013111">
    <property type="component" value="Unassembled WGS sequence"/>
</dbReference>
<evidence type="ECO:0000256" key="5">
    <source>
        <dbReference type="ARBA" id="ARBA00022763"/>
    </source>
</evidence>
<keyword evidence="8" id="KW-0963">Cytoplasm</keyword>
<dbReference type="InterPro" id="IPR036631">
    <property type="entry name" value="MGMT_N_sf"/>
</dbReference>
<evidence type="ECO:0000256" key="3">
    <source>
        <dbReference type="ARBA" id="ARBA00022603"/>
    </source>
</evidence>
<dbReference type="GeneID" id="97605494"/>
<dbReference type="EMBL" id="CAPB01000008">
    <property type="protein sequence ID" value="CCO93159.1"/>
    <property type="molecule type" value="Genomic_DNA"/>
</dbReference>
<dbReference type="Pfam" id="PF01035">
    <property type="entry name" value="DNA_binding_1"/>
    <property type="match status" value="1"/>
</dbReference>
<name>A0A831A276_ERWAM</name>
<dbReference type="InterPro" id="IPR014048">
    <property type="entry name" value="MethylDNA_cys_MeTrfase_DNA-bd"/>
</dbReference>
<reference evidence="11 12" key="1">
    <citation type="submission" date="2012-11" db="EMBL/GenBank/DDBJ databases">
        <authorList>
            <person name="Linke B."/>
        </authorList>
    </citation>
    <scope>NUCLEOTIDE SEQUENCE [LARGE SCALE GENOMIC DNA]</scope>
    <source>
        <strain evidence="12">CFBP 1232</strain>
    </source>
</reference>
<accession>A0A831A276</accession>
<sequence>MAFCYKKMHSPLGELTLVASQSSLVAVMWADARLPGACFSPSHEAPRHAILTEAERQLQQYFTGHLQKFDLPLEFVGTSFQKQVWAALIAIPYGETRSYGQIAQQIGHPSAVRAVGAANGRNPLPIVAPCHRVIGSNGKLTGFAGGLASKAFLLRLENGLRWGKQALCR</sequence>
<dbReference type="NCBIfam" id="TIGR00589">
    <property type="entry name" value="ogt"/>
    <property type="match status" value="1"/>
</dbReference>
<comment type="subcellular location">
    <subcellularLocation>
        <location evidence="8">Cytoplasm</location>
    </subcellularLocation>
</comment>
<dbReference type="SUPFAM" id="SSF53155">
    <property type="entry name" value="Methylated DNA-protein cysteine methyltransferase domain"/>
    <property type="match status" value="1"/>
</dbReference>
<evidence type="ECO:0000256" key="2">
    <source>
        <dbReference type="ARBA" id="ARBA00008711"/>
    </source>
</evidence>
<comment type="catalytic activity">
    <reaction evidence="7 8">
        <text>a 6-O-methyl-2'-deoxyguanosine in DNA + L-cysteinyl-[protein] = S-methyl-L-cysteinyl-[protein] + a 2'-deoxyguanosine in DNA</text>
        <dbReference type="Rhea" id="RHEA:24000"/>
        <dbReference type="Rhea" id="RHEA-COMP:10131"/>
        <dbReference type="Rhea" id="RHEA-COMP:10132"/>
        <dbReference type="Rhea" id="RHEA-COMP:11367"/>
        <dbReference type="Rhea" id="RHEA-COMP:11368"/>
        <dbReference type="ChEBI" id="CHEBI:29950"/>
        <dbReference type="ChEBI" id="CHEBI:82612"/>
        <dbReference type="ChEBI" id="CHEBI:85445"/>
        <dbReference type="ChEBI" id="CHEBI:85448"/>
        <dbReference type="EC" id="2.1.1.63"/>
    </reaction>
</comment>
<feature type="domain" description="Methylated-DNA-[protein]-cysteine S-methyltransferase DNA binding" evidence="9">
    <location>
        <begin position="79"/>
        <end position="158"/>
    </location>
</feature>
<dbReference type="GO" id="GO:0005737">
    <property type="term" value="C:cytoplasm"/>
    <property type="evidence" value="ECO:0007669"/>
    <property type="project" value="UniProtKB-SubCell"/>
</dbReference>
<dbReference type="Gene3D" id="3.30.160.70">
    <property type="entry name" value="Methylated DNA-protein cysteine methyltransferase domain"/>
    <property type="match status" value="1"/>
</dbReference>
<dbReference type="PANTHER" id="PTHR10815:SF5">
    <property type="entry name" value="METHYLATED-DNA--PROTEIN-CYSTEINE METHYLTRANSFERASE"/>
    <property type="match status" value="1"/>
</dbReference>
<comment type="miscellaneous">
    <text evidence="8">This enzyme catalyzes only one turnover and therefore is not strictly catalytic. According to one definition, an enzyme is a biocatalyst that acts repeatedly and over many reaction cycles.</text>
</comment>
<keyword evidence="6 8" id="KW-0234">DNA repair</keyword>
<dbReference type="InterPro" id="IPR036217">
    <property type="entry name" value="MethylDNA_cys_MeTrfase_DNAb"/>
</dbReference>
<comment type="caution">
    <text evidence="11">The sequence shown here is derived from an EMBL/GenBank/DDBJ whole genome shotgun (WGS) entry which is preliminary data.</text>
</comment>
<keyword evidence="5 8" id="KW-0227">DNA damage</keyword>
<dbReference type="GO" id="GO:0006307">
    <property type="term" value="P:DNA alkylation repair"/>
    <property type="evidence" value="ECO:0007669"/>
    <property type="project" value="UniProtKB-UniRule"/>
</dbReference>
<dbReference type="Pfam" id="PF02870">
    <property type="entry name" value="Methyltransf_1N"/>
    <property type="match status" value="1"/>
</dbReference>
<protein>
    <recommendedName>
        <fullName evidence="8">Methylated-DNA--protein-cysteine methyltransferase</fullName>
        <ecNumber evidence="8">2.1.1.63</ecNumber>
    </recommendedName>
    <alternativeName>
        <fullName evidence="8">6-O-methylguanine-DNA methyltransferase</fullName>
        <shortName evidence="8">MGMT</shortName>
    </alternativeName>
    <alternativeName>
        <fullName evidence="8">O-6-methylguanine-DNA-alkyltransferase</fullName>
    </alternativeName>
</protein>
<keyword evidence="4 8" id="KW-0808">Transferase</keyword>
<comment type="catalytic activity">
    <reaction evidence="1 8">
        <text>a 4-O-methyl-thymidine in DNA + L-cysteinyl-[protein] = a thymidine in DNA + S-methyl-L-cysteinyl-[protein]</text>
        <dbReference type="Rhea" id="RHEA:53428"/>
        <dbReference type="Rhea" id="RHEA-COMP:10131"/>
        <dbReference type="Rhea" id="RHEA-COMP:10132"/>
        <dbReference type="Rhea" id="RHEA-COMP:13555"/>
        <dbReference type="Rhea" id="RHEA-COMP:13556"/>
        <dbReference type="ChEBI" id="CHEBI:29950"/>
        <dbReference type="ChEBI" id="CHEBI:82612"/>
        <dbReference type="ChEBI" id="CHEBI:137386"/>
        <dbReference type="ChEBI" id="CHEBI:137387"/>
        <dbReference type="EC" id="2.1.1.63"/>
    </reaction>
</comment>
<evidence type="ECO:0000259" key="9">
    <source>
        <dbReference type="Pfam" id="PF01035"/>
    </source>
</evidence>
<evidence type="ECO:0000256" key="8">
    <source>
        <dbReference type="HAMAP-Rule" id="MF_00772"/>
    </source>
</evidence>
<dbReference type="HAMAP" id="MF_00772">
    <property type="entry name" value="OGT"/>
    <property type="match status" value="1"/>
</dbReference>
<dbReference type="EC" id="2.1.1.63" evidence="8"/>
<proteinExistence type="inferred from homology"/>
<dbReference type="SUPFAM" id="SSF46767">
    <property type="entry name" value="Methylated DNA-protein cysteine methyltransferase, C-terminal domain"/>
    <property type="match status" value="1"/>
</dbReference>
<dbReference type="PANTHER" id="PTHR10815">
    <property type="entry name" value="METHYLATED-DNA--PROTEIN-CYSTEINE METHYLTRANSFERASE"/>
    <property type="match status" value="1"/>
</dbReference>
<comment type="similarity">
    <text evidence="2 8">Belongs to the MGMT family.</text>
</comment>
<dbReference type="CDD" id="cd06445">
    <property type="entry name" value="ATase"/>
    <property type="match status" value="1"/>
</dbReference>
<dbReference type="InterPro" id="IPR036388">
    <property type="entry name" value="WH-like_DNA-bd_sf"/>
</dbReference>
<keyword evidence="3 8" id="KW-0489">Methyltransferase</keyword>
<evidence type="ECO:0000313" key="11">
    <source>
        <dbReference type="EMBL" id="CCO93159.1"/>
    </source>
</evidence>